<dbReference type="GO" id="GO:0016567">
    <property type="term" value="P:protein ubiquitination"/>
    <property type="evidence" value="ECO:0007669"/>
    <property type="project" value="UniProtKB-UniPathway"/>
</dbReference>
<dbReference type="Proteomes" id="UP000224634">
    <property type="component" value="Unassembled WGS sequence"/>
</dbReference>
<sequence>MAMEVSRSPAVLSATGNCLRPSAIMNSQADPASNELQTARSTSPPPSLSPLFTLPPELLSQILSYLSPRELATVCETCSYLHEHASNDIIWKHIVNHEISPPLHSPTPFDSFKSLYITHYPFWFIVRQKIWFSDIANTGKLLIARYNSRTGAIEAFRVVAKHPAPQKFEVWPHDPRVIIHSFDPDVTPYLDDPVVQLEKSASSDRGSVGDWRGREMRMPMASEAHRIFNNFMLCTKILSATLTNTSTNAPKLVWPPLRIPATERAEVHYPSTTSFVMPIDDKPMHVDKICQTAFRLKRWLQFGTLMTTFDPGTAMDGISTYGTLRAEDYTPTAEKPYRGIWVGDYSGHGPEFLLVIQRDNTASRATQQPPATAPDRSSQSYTGPRGRLEAIKLTGDPNVPRGEITWYANDIGPDGLIRVADEDIFKNARVVRSMGHIASTNFRNDRFIPSQLILVSPDCIAHFWTELKHISYYRRVDVEKLVRCEENEGGRVSPPY</sequence>
<dbReference type="Gene3D" id="1.20.1280.50">
    <property type="match status" value="1"/>
</dbReference>
<keyword evidence="2" id="KW-0833">Ubl conjugation pathway</keyword>
<dbReference type="EMBL" id="PDNA01000099">
    <property type="protein sequence ID" value="PGH13890.1"/>
    <property type="molecule type" value="Genomic_DNA"/>
</dbReference>
<comment type="caution">
    <text evidence="5">The sequence shown here is derived from an EMBL/GenBank/DDBJ whole genome shotgun (WGS) entry which is preliminary data.</text>
</comment>
<organism evidence="5 6">
    <name type="scientific">Polytolypa hystricis (strain UAMH7299)</name>
    <dbReference type="NCBI Taxonomy" id="1447883"/>
    <lineage>
        <taxon>Eukaryota</taxon>
        <taxon>Fungi</taxon>
        <taxon>Dikarya</taxon>
        <taxon>Ascomycota</taxon>
        <taxon>Pezizomycotina</taxon>
        <taxon>Eurotiomycetes</taxon>
        <taxon>Eurotiomycetidae</taxon>
        <taxon>Onygenales</taxon>
        <taxon>Onygenales incertae sedis</taxon>
        <taxon>Polytolypa</taxon>
    </lineage>
</organism>
<evidence type="ECO:0000256" key="1">
    <source>
        <dbReference type="ARBA" id="ARBA00004906"/>
    </source>
</evidence>
<accession>A0A2B7XXY4</accession>
<reference evidence="5 6" key="1">
    <citation type="submission" date="2017-10" db="EMBL/GenBank/DDBJ databases">
        <title>Comparative genomics in systemic dimorphic fungi from Ajellomycetaceae.</title>
        <authorList>
            <person name="Munoz J.F."/>
            <person name="Mcewen J.G."/>
            <person name="Clay O.K."/>
            <person name="Cuomo C.A."/>
        </authorList>
    </citation>
    <scope>NUCLEOTIDE SEQUENCE [LARGE SCALE GENOMIC DNA]</scope>
    <source>
        <strain evidence="5 6">UAMH7299</strain>
    </source>
</reference>
<evidence type="ECO:0000256" key="2">
    <source>
        <dbReference type="ARBA" id="ARBA00022786"/>
    </source>
</evidence>
<dbReference type="InterPro" id="IPR001810">
    <property type="entry name" value="F-box_dom"/>
</dbReference>
<feature type="compositionally biased region" description="Polar residues" evidence="3">
    <location>
        <begin position="363"/>
        <end position="382"/>
    </location>
</feature>
<evidence type="ECO:0000259" key="4">
    <source>
        <dbReference type="PROSITE" id="PS50181"/>
    </source>
</evidence>
<dbReference type="UniPathway" id="UPA00143"/>
<feature type="region of interest" description="Disordered" evidence="3">
    <location>
        <begin position="363"/>
        <end position="384"/>
    </location>
</feature>
<dbReference type="InterPro" id="IPR036047">
    <property type="entry name" value="F-box-like_dom_sf"/>
</dbReference>
<dbReference type="InterPro" id="IPR045048">
    <property type="entry name" value="FBXO31/39"/>
</dbReference>
<feature type="domain" description="F-box" evidence="4">
    <location>
        <begin position="48"/>
        <end position="94"/>
    </location>
</feature>
<dbReference type="AlphaFoldDB" id="A0A2B7XXY4"/>
<proteinExistence type="predicted"/>
<dbReference type="STRING" id="1447883.A0A2B7XXY4"/>
<evidence type="ECO:0000313" key="6">
    <source>
        <dbReference type="Proteomes" id="UP000224634"/>
    </source>
</evidence>
<evidence type="ECO:0000313" key="5">
    <source>
        <dbReference type="EMBL" id="PGH13890.1"/>
    </source>
</evidence>
<dbReference type="Pfam" id="PF12937">
    <property type="entry name" value="F-box-like"/>
    <property type="match status" value="1"/>
</dbReference>
<keyword evidence="6" id="KW-1185">Reference proteome</keyword>
<protein>
    <recommendedName>
        <fullName evidence="4">F-box domain-containing protein</fullName>
    </recommendedName>
</protein>
<comment type="pathway">
    <text evidence="1">Protein modification; protein ubiquitination.</text>
</comment>
<dbReference type="Pfam" id="PF12014">
    <property type="entry name" value="Cyclin_D1_bind"/>
    <property type="match status" value="1"/>
</dbReference>
<dbReference type="PANTHER" id="PTHR10706">
    <property type="entry name" value="F-BOX FAMILY PROTEIN"/>
    <property type="match status" value="1"/>
</dbReference>
<gene>
    <name evidence="5" type="ORF">AJ80_06159</name>
</gene>
<dbReference type="SUPFAM" id="SSF81383">
    <property type="entry name" value="F-box domain"/>
    <property type="match status" value="1"/>
</dbReference>
<dbReference type="PROSITE" id="PS50181">
    <property type="entry name" value="FBOX"/>
    <property type="match status" value="1"/>
</dbReference>
<dbReference type="PANTHER" id="PTHR10706:SF130">
    <property type="entry name" value="F-BOX ONLY PROTEIN 31"/>
    <property type="match status" value="1"/>
</dbReference>
<evidence type="ECO:0000256" key="3">
    <source>
        <dbReference type="SAM" id="MobiDB-lite"/>
    </source>
</evidence>
<dbReference type="OrthoDB" id="722566at2759"/>
<dbReference type="SMART" id="SM00256">
    <property type="entry name" value="FBOX"/>
    <property type="match status" value="1"/>
</dbReference>
<name>A0A2B7XXY4_POLH7</name>
<dbReference type="CDD" id="cd09917">
    <property type="entry name" value="F-box_SF"/>
    <property type="match status" value="1"/>
</dbReference>